<dbReference type="GO" id="GO:0005996">
    <property type="term" value="P:monosaccharide metabolic process"/>
    <property type="evidence" value="ECO:0007669"/>
    <property type="project" value="InterPro"/>
</dbReference>
<dbReference type="RefSeq" id="WP_349246000.1">
    <property type="nucleotide sequence ID" value="NZ_JASCXX010000022.1"/>
</dbReference>
<accession>A0AAW6U171</accession>
<dbReference type="InterPro" id="IPR006311">
    <property type="entry name" value="TAT_signal"/>
</dbReference>
<keyword evidence="2" id="KW-0119">Carbohydrate metabolism</keyword>
<dbReference type="GO" id="GO:0016861">
    <property type="term" value="F:intramolecular oxidoreductase activity, interconverting aldoses and ketoses"/>
    <property type="evidence" value="ECO:0007669"/>
    <property type="project" value="InterPro"/>
</dbReference>
<evidence type="ECO:0000256" key="2">
    <source>
        <dbReference type="ARBA" id="ARBA00023277"/>
    </source>
</evidence>
<dbReference type="PROSITE" id="PS51318">
    <property type="entry name" value="TAT"/>
    <property type="match status" value="1"/>
</dbReference>
<comment type="caution">
    <text evidence="3">The sequence shown here is derived from an EMBL/GenBank/DDBJ whole genome shotgun (WGS) entry which is preliminary data.</text>
</comment>
<dbReference type="PANTHER" id="PTHR36120:SF1">
    <property type="entry name" value="L-FUCOSE ISOMERASE C-TERMINAL DOMAIN-CONTAINING PROTEIN"/>
    <property type="match status" value="1"/>
</dbReference>
<dbReference type="PANTHER" id="PTHR36120">
    <property type="entry name" value="FUCOSE ISOMERASE"/>
    <property type="match status" value="1"/>
</dbReference>
<proteinExistence type="predicted"/>
<evidence type="ECO:0008006" key="5">
    <source>
        <dbReference type="Google" id="ProtNLM"/>
    </source>
</evidence>
<evidence type="ECO:0000313" key="3">
    <source>
        <dbReference type="EMBL" id="MDI6450590.1"/>
    </source>
</evidence>
<dbReference type="InterPro" id="IPR009015">
    <property type="entry name" value="Fucose_isomerase_N/cen_sf"/>
</dbReference>
<protein>
    <recommendedName>
        <fullName evidence="5">Sugar isomerase</fullName>
    </recommendedName>
</protein>
<keyword evidence="4" id="KW-1185">Reference proteome</keyword>
<keyword evidence="1" id="KW-0413">Isomerase</keyword>
<dbReference type="AlphaFoldDB" id="A0AAW6U171"/>
<dbReference type="Proteomes" id="UP001431776">
    <property type="component" value="Unassembled WGS sequence"/>
</dbReference>
<organism evidence="3 4">
    <name type="scientific">Anaerobaca lacustris</name>
    <dbReference type="NCBI Taxonomy" id="3044600"/>
    <lineage>
        <taxon>Bacteria</taxon>
        <taxon>Pseudomonadati</taxon>
        <taxon>Planctomycetota</taxon>
        <taxon>Phycisphaerae</taxon>
        <taxon>Sedimentisphaerales</taxon>
        <taxon>Anaerobacaceae</taxon>
        <taxon>Anaerobaca</taxon>
    </lineage>
</organism>
<evidence type="ECO:0000313" key="4">
    <source>
        <dbReference type="Proteomes" id="UP001431776"/>
    </source>
</evidence>
<name>A0AAW6U171_9BACT</name>
<dbReference type="SUPFAM" id="SSF53743">
    <property type="entry name" value="FucI/AraA N-terminal and middle domains"/>
    <property type="match status" value="1"/>
</dbReference>
<reference evidence="3" key="1">
    <citation type="submission" date="2023-05" db="EMBL/GenBank/DDBJ databases">
        <title>Anaerotaeda fermentans gen. nov., sp. nov., a novel anaerobic planctomycete of the new family within the order Sedimentisphaerales isolated from Taman Peninsula, Russia.</title>
        <authorList>
            <person name="Khomyakova M.A."/>
            <person name="Merkel A.Y."/>
            <person name="Slobodkin A.I."/>
        </authorList>
    </citation>
    <scope>NUCLEOTIDE SEQUENCE</scope>
    <source>
        <strain evidence="3">M17dextr</strain>
    </source>
</reference>
<dbReference type="EMBL" id="JASCXX010000022">
    <property type="protein sequence ID" value="MDI6450590.1"/>
    <property type="molecule type" value="Genomic_DNA"/>
</dbReference>
<gene>
    <name evidence="3" type="ORF">QJ522_16150</name>
</gene>
<dbReference type="GO" id="GO:0005737">
    <property type="term" value="C:cytoplasm"/>
    <property type="evidence" value="ECO:0007669"/>
    <property type="project" value="InterPro"/>
</dbReference>
<evidence type="ECO:0000256" key="1">
    <source>
        <dbReference type="ARBA" id="ARBA00023235"/>
    </source>
</evidence>
<sequence length="524" mass="58181">MASEDTARDAMRMTCCPCGCGHEHGNDGISRRTFLQGVGGATVFGAALSGLTWSSLAVGQPAVGTAPSRRPLRVKPILQYGVYEPRPQTSWRPWGAVHSDEAARAEVGRIQGELNALRNRADFPVEFLPVSAIRGPGDLAGIGDLAGADTILLYAACGPQSTFDALTQTGKDILFFVRSKSGPHYLWYEIVSPRYLRQHTDGLQTKGIDELDVVVDDQDEILWRLRALCGLHNALGTKMLAVGGPGAWSQPIEAVTERVVRQWRFDIQTVSYDELGKLIRQARDDRATVALARRRADEYLKLPGTTLETKREFVDNCFLLDQIFRTLMREAGCSAITIHHCMGTIMDVSETAACLTLTTLNDDGYLAFCESDFVVIPSGVLLAGICGKPVFLHNPTWPHKQIITLAHCTAPRKMDGKNLEPARILTHFESDYGAAPKVEMRKGQQLTSIIPDFAAEYWQGLRSEIVENPFLPICRSQIEVKYGIESQALAERLRGFHWMTCYGDYTREIAYALRRIPIRWELLA</sequence>